<evidence type="ECO:0000256" key="1">
    <source>
        <dbReference type="ARBA" id="ARBA00023002"/>
    </source>
</evidence>
<name>A0A5C6QI20_9GAMM</name>
<proteinExistence type="predicted"/>
<evidence type="ECO:0000313" key="4">
    <source>
        <dbReference type="Proteomes" id="UP000321822"/>
    </source>
</evidence>
<reference evidence="3 4" key="1">
    <citation type="submission" date="2019-07" db="EMBL/GenBank/DDBJ databases">
        <title>Genomes of sea-ice associated Colwellia species.</title>
        <authorList>
            <person name="Bowman J.P."/>
        </authorList>
    </citation>
    <scope>NUCLEOTIDE SEQUENCE [LARGE SCALE GENOMIC DNA]</scope>
    <source>
        <strain evidence="3 4">ACAM 459</strain>
    </source>
</reference>
<dbReference type="InterPro" id="IPR042098">
    <property type="entry name" value="TauD-like_sf"/>
</dbReference>
<organism evidence="3 4">
    <name type="scientific">Colwellia demingiae</name>
    <dbReference type="NCBI Taxonomy" id="89401"/>
    <lineage>
        <taxon>Bacteria</taxon>
        <taxon>Pseudomonadati</taxon>
        <taxon>Pseudomonadota</taxon>
        <taxon>Gammaproteobacteria</taxon>
        <taxon>Alteromonadales</taxon>
        <taxon>Colwelliaceae</taxon>
        <taxon>Colwellia</taxon>
    </lineage>
</organism>
<feature type="domain" description="TauD/TfdA-like" evidence="2">
    <location>
        <begin position="42"/>
        <end position="254"/>
    </location>
</feature>
<dbReference type="SUPFAM" id="SSF51197">
    <property type="entry name" value="Clavaminate synthase-like"/>
    <property type="match status" value="1"/>
</dbReference>
<dbReference type="OrthoDB" id="7058732at2"/>
<comment type="caution">
    <text evidence="3">The sequence shown here is derived from an EMBL/GenBank/DDBJ whole genome shotgun (WGS) entry which is preliminary data.</text>
</comment>
<evidence type="ECO:0000313" key="3">
    <source>
        <dbReference type="EMBL" id="TWX68549.1"/>
    </source>
</evidence>
<dbReference type="EMBL" id="VOLT01000004">
    <property type="protein sequence ID" value="TWX68549.1"/>
    <property type="molecule type" value="Genomic_DNA"/>
</dbReference>
<dbReference type="Proteomes" id="UP000321822">
    <property type="component" value="Unassembled WGS sequence"/>
</dbReference>
<protein>
    <recommendedName>
        <fullName evidence="2">TauD/TfdA-like domain-containing protein</fullName>
    </recommendedName>
</protein>
<evidence type="ECO:0000259" key="2">
    <source>
        <dbReference type="Pfam" id="PF02668"/>
    </source>
</evidence>
<dbReference type="Gene3D" id="3.60.130.10">
    <property type="entry name" value="Clavaminate synthase-like"/>
    <property type="match status" value="1"/>
</dbReference>
<dbReference type="GO" id="GO:0016706">
    <property type="term" value="F:2-oxoglutarate-dependent dioxygenase activity"/>
    <property type="evidence" value="ECO:0007669"/>
    <property type="project" value="UniProtKB-ARBA"/>
</dbReference>
<dbReference type="Pfam" id="PF02668">
    <property type="entry name" value="TauD"/>
    <property type="match status" value="1"/>
</dbReference>
<dbReference type="RefSeq" id="WP_146786400.1">
    <property type="nucleotide sequence ID" value="NZ_VOLT01000004.1"/>
</dbReference>
<dbReference type="InterPro" id="IPR003819">
    <property type="entry name" value="TauD/TfdA-like"/>
</dbReference>
<sequence length="276" mass="32030">MTILKLSKLFQDNQQINLKQLDTKDEYRDYIKNNKSFTNLISSIKTILKEDKYIIVRGLVSDSDKFFEVFVEEFGLFYGAVEKTGIKIDCDYTGCNRKALGLHNDDAIDIKNQPKFGFIQVTNPDPVLHVMNGIVIISELVNKLKYENPDLLKSLLNNPVPMLSYGVNYVDKNNDEIVINEPVLYKKNNEYHVRFDDSRIGHFYYKNKLAQSSNELDMIEKFIKVSHSIKHEFHLECGDILIHDNLTTLHDRSECSIEINFDGSFNTREIRACFAR</sequence>
<keyword evidence="1" id="KW-0560">Oxidoreductase</keyword>
<gene>
    <name evidence="3" type="ORF">ESZ36_08625</name>
</gene>
<dbReference type="AlphaFoldDB" id="A0A5C6QI20"/>
<accession>A0A5C6QI20</accession>
<keyword evidence="4" id="KW-1185">Reference proteome</keyword>